<name>A0A5N8W410_9ACTN</name>
<sequence>MSDLTAGEQRLQNILGELQGAPDISVHAAKPGTVDPGRADVDAVFAGFAEATGVVLHPRLRTCFLRFGRIAARWRLETSPNRLSGEFNVVHLSDVATTEAPPTDLDSLTPEEQELYREFRVFDDHPESGTGAFAALRLRPDTPNPEIWYHDFHVGGFKLDIDYCQYLEALAITKGTIGWQYLFCDVAFEDDDFLEVGDDMQEMLEVFPRLFPEHDYTDLRARLEERL</sequence>
<comment type="caution">
    <text evidence="1">The sequence shown here is derived from an EMBL/GenBank/DDBJ whole genome shotgun (WGS) entry which is preliminary data.</text>
</comment>
<proteinExistence type="predicted"/>
<evidence type="ECO:0008006" key="3">
    <source>
        <dbReference type="Google" id="ProtNLM"/>
    </source>
</evidence>
<reference evidence="1 2" key="1">
    <citation type="submission" date="2019-07" db="EMBL/GenBank/DDBJ databases">
        <title>New species of Amycolatopsis and Streptomyces.</title>
        <authorList>
            <person name="Duangmal K."/>
            <person name="Teo W.F.A."/>
            <person name="Lipun K."/>
        </authorList>
    </citation>
    <scope>NUCLEOTIDE SEQUENCE [LARGE SCALE GENOMIC DNA]</scope>
    <source>
        <strain evidence="1 2">TISTR 2346</strain>
    </source>
</reference>
<evidence type="ECO:0000313" key="1">
    <source>
        <dbReference type="EMBL" id="MPY42231.1"/>
    </source>
</evidence>
<dbReference type="EMBL" id="VJZE01000140">
    <property type="protein sequence ID" value="MPY42231.1"/>
    <property type="molecule type" value="Genomic_DNA"/>
</dbReference>
<dbReference type="AlphaFoldDB" id="A0A5N8W410"/>
<dbReference type="OrthoDB" id="4234970at2"/>
<accession>A0A5N8W410</accession>
<dbReference type="RefSeq" id="WP_152786377.1">
    <property type="nucleotide sequence ID" value="NZ_BAABEQ010000104.1"/>
</dbReference>
<gene>
    <name evidence="1" type="ORF">FNH04_20675</name>
</gene>
<protein>
    <recommendedName>
        <fullName evidence="3">SMI1/KNR4 family protein</fullName>
    </recommendedName>
</protein>
<evidence type="ECO:0000313" key="2">
    <source>
        <dbReference type="Proteomes" id="UP000326979"/>
    </source>
</evidence>
<keyword evidence="2" id="KW-1185">Reference proteome</keyword>
<organism evidence="1 2">
    <name type="scientific">Streptomyces phyllanthi</name>
    <dbReference type="NCBI Taxonomy" id="1803180"/>
    <lineage>
        <taxon>Bacteria</taxon>
        <taxon>Bacillati</taxon>
        <taxon>Actinomycetota</taxon>
        <taxon>Actinomycetes</taxon>
        <taxon>Kitasatosporales</taxon>
        <taxon>Streptomycetaceae</taxon>
        <taxon>Streptomyces</taxon>
    </lineage>
</organism>
<dbReference type="Proteomes" id="UP000326979">
    <property type="component" value="Unassembled WGS sequence"/>
</dbReference>